<dbReference type="InterPro" id="IPR003598">
    <property type="entry name" value="Ig_sub2"/>
</dbReference>
<dbReference type="SMART" id="SM00408">
    <property type="entry name" value="IGc2"/>
    <property type="match status" value="1"/>
</dbReference>
<dbReference type="InterPro" id="IPR036116">
    <property type="entry name" value="FN3_sf"/>
</dbReference>
<dbReference type="GO" id="GO:0048738">
    <property type="term" value="P:cardiac muscle tissue development"/>
    <property type="evidence" value="ECO:0007669"/>
    <property type="project" value="TreeGrafter"/>
</dbReference>
<evidence type="ECO:0000256" key="1">
    <source>
        <dbReference type="ARBA" id="ARBA00022737"/>
    </source>
</evidence>
<dbReference type="PROSITE" id="PS50835">
    <property type="entry name" value="IG_LIKE"/>
    <property type="match status" value="1"/>
</dbReference>
<dbReference type="InterPro" id="IPR013098">
    <property type="entry name" value="Ig_I-set"/>
</dbReference>
<dbReference type="InterPro" id="IPR007110">
    <property type="entry name" value="Ig-like_dom"/>
</dbReference>
<keyword evidence="7" id="KW-1185">Reference proteome</keyword>
<dbReference type="GO" id="GO:0008307">
    <property type="term" value="F:structural constituent of muscle"/>
    <property type="evidence" value="ECO:0007669"/>
    <property type="project" value="TreeGrafter"/>
</dbReference>
<dbReference type="FunFam" id="2.60.40.10:FF:000011">
    <property type="entry name" value="Titin b"/>
    <property type="match status" value="1"/>
</dbReference>
<dbReference type="GO" id="GO:0031430">
    <property type="term" value="C:M band"/>
    <property type="evidence" value="ECO:0007669"/>
    <property type="project" value="TreeGrafter"/>
</dbReference>
<dbReference type="PROSITE" id="PS50853">
    <property type="entry name" value="FN3"/>
    <property type="match status" value="2"/>
</dbReference>
<evidence type="ECO:0000259" key="4">
    <source>
        <dbReference type="PROSITE" id="PS50835"/>
    </source>
</evidence>
<dbReference type="SUPFAM" id="SSF49265">
    <property type="entry name" value="Fibronectin type III"/>
    <property type="match status" value="2"/>
</dbReference>
<feature type="domain" description="Ig-like" evidence="4">
    <location>
        <begin position="192"/>
        <end position="278"/>
    </location>
</feature>
<feature type="region of interest" description="Disordered" evidence="3">
    <location>
        <begin position="371"/>
        <end position="390"/>
    </location>
</feature>
<dbReference type="CDD" id="cd05748">
    <property type="entry name" value="Ig_Titin_like"/>
    <property type="match status" value="1"/>
</dbReference>
<dbReference type="Pfam" id="PF07679">
    <property type="entry name" value="I-set"/>
    <property type="match status" value="1"/>
</dbReference>
<dbReference type="AlphaFoldDB" id="A0A3Q2ZHQ9"/>
<dbReference type="InterPro" id="IPR003599">
    <property type="entry name" value="Ig_sub"/>
</dbReference>
<dbReference type="InterPro" id="IPR003961">
    <property type="entry name" value="FN3_dom"/>
</dbReference>
<name>A0A3Q2ZHQ9_HIPCM</name>
<dbReference type="PANTHER" id="PTHR14340">
    <property type="entry name" value="MICROFIBRIL-ASSOCIATED GLYCOPROTEIN 3"/>
    <property type="match status" value="1"/>
</dbReference>
<dbReference type="GO" id="GO:0045214">
    <property type="term" value="P:sarcomere organization"/>
    <property type="evidence" value="ECO:0007669"/>
    <property type="project" value="TreeGrafter"/>
</dbReference>
<evidence type="ECO:0000313" key="7">
    <source>
        <dbReference type="Proteomes" id="UP000264820"/>
    </source>
</evidence>
<dbReference type="InterPro" id="IPR036179">
    <property type="entry name" value="Ig-like_dom_sf"/>
</dbReference>
<dbReference type="GeneTree" id="ENSGT01150000286978"/>
<evidence type="ECO:0008006" key="8">
    <source>
        <dbReference type="Google" id="ProtNLM"/>
    </source>
</evidence>
<dbReference type="Pfam" id="PF00041">
    <property type="entry name" value="fn3"/>
    <property type="match status" value="2"/>
</dbReference>
<evidence type="ECO:0000256" key="3">
    <source>
        <dbReference type="SAM" id="MobiDB-lite"/>
    </source>
</evidence>
<dbReference type="SUPFAM" id="SSF48726">
    <property type="entry name" value="Immunoglobulin"/>
    <property type="match status" value="2"/>
</dbReference>
<feature type="domain" description="Fibronectin type-III" evidence="5">
    <location>
        <begin position="287"/>
        <end position="385"/>
    </location>
</feature>
<evidence type="ECO:0000313" key="6">
    <source>
        <dbReference type="Ensembl" id="ENSHCOP00000025888.1"/>
    </source>
</evidence>
<evidence type="ECO:0000256" key="2">
    <source>
        <dbReference type="ARBA" id="ARBA00023319"/>
    </source>
</evidence>
<feature type="domain" description="Fibronectin type-III" evidence="5">
    <location>
        <begin position="25"/>
        <end position="120"/>
    </location>
</feature>
<keyword evidence="2" id="KW-0393">Immunoglobulin domain</keyword>
<dbReference type="PRINTS" id="PR00014">
    <property type="entry name" value="FNTYPEIII"/>
</dbReference>
<protein>
    <recommendedName>
        <fullName evidence="8">Titin</fullName>
    </recommendedName>
</protein>
<accession>A0A3Q2ZHQ9</accession>
<dbReference type="Proteomes" id="UP000264820">
    <property type="component" value="Unplaced"/>
</dbReference>
<organism evidence="6 7">
    <name type="scientific">Hippocampus comes</name>
    <name type="common">Tiger tail seahorse</name>
    <dbReference type="NCBI Taxonomy" id="109280"/>
    <lineage>
        <taxon>Eukaryota</taxon>
        <taxon>Metazoa</taxon>
        <taxon>Chordata</taxon>
        <taxon>Craniata</taxon>
        <taxon>Vertebrata</taxon>
        <taxon>Euteleostomi</taxon>
        <taxon>Actinopterygii</taxon>
        <taxon>Neopterygii</taxon>
        <taxon>Teleostei</taxon>
        <taxon>Neoteleostei</taxon>
        <taxon>Acanthomorphata</taxon>
        <taxon>Syngnathiaria</taxon>
        <taxon>Syngnathiformes</taxon>
        <taxon>Syngnathoidei</taxon>
        <taxon>Syngnathidae</taxon>
        <taxon>Hippocampus</taxon>
    </lineage>
</organism>
<sequence>MVTVENASGSKTAFVNVRVLDTPGAPQNLLIKEVTKDSVSLIWDAPLIDGGSRVRNYIVEKRESTRKAYSTVCANCHKSSWKVGELEEGKMYFFRILAENEYGIGLPVETFDPIKASERPLPPGKVSLLELAPKDTDSWSVCTSGKATEALVSNLLKGEEYQFRVVAVNDKGRSDPRQLAHSVVAKDLVIEPSVRPKTSCYSVQVGHDLKIEVPVAGHPKPTISWSKDGVLLKQTTRVNVTDSAHQTTLAIKDATREDGGMYSITVANDLQSKEATVEVITLDKPGPPSGPVKLEDIMTRHSVKLRWAAPQYNGGSLITGYVVEKRDLPEGKWMKASFANVTDLEFTVTGLKENSKYDFRVIARNAAGAVSKPSESSGSITAKDEVDPPKCETDAMYNQTLVINAGDTFSLEAKVDGKPIPTAQWFKGDVEVENSSLLSYELRLSSDRTAHQFPGLAGA</sequence>
<reference evidence="6" key="1">
    <citation type="submission" date="2025-08" db="UniProtKB">
        <authorList>
            <consortium name="Ensembl"/>
        </authorList>
    </citation>
    <scope>IDENTIFICATION</scope>
</reference>
<evidence type="ECO:0000259" key="5">
    <source>
        <dbReference type="PROSITE" id="PS50853"/>
    </source>
</evidence>
<dbReference type="InterPro" id="IPR013783">
    <property type="entry name" value="Ig-like_fold"/>
</dbReference>
<dbReference type="SMART" id="SM00409">
    <property type="entry name" value="IG"/>
    <property type="match status" value="1"/>
</dbReference>
<dbReference type="FunFam" id="2.60.40.10:FF:000031">
    <property type="entry name" value="Myosin-binding protein C, slow type"/>
    <property type="match status" value="1"/>
</dbReference>
<dbReference type="Gene3D" id="2.60.40.10">
    <property type="entry name" value="Immunoglobulins"/>
    <property type="match status" value="5"/>
</dbReference>
<dbReference type="FunFam" id="2.60.40.10:FF:000003">
    <property type="entry name" value="Titin isoform E"/>
    <property type="match status" value="1"/>
</dbReference>
<dbReference type="CDD" id="cd00063">
    <property type="entry name" value="FN3"/>
    <property type="match status" value="2"/>
</dbReference>
<dbReference type="Ensembl" id="ENSHCOT00000020519.1">
    <property type="protein sequence ID" value="ENSHCOP00000025888.1"/>
    <property type="gene ID" value="ENSHCOG00000016372.1"/>
</dbReference>
<reference evidence="6" key="2">
    <citation type="submission" date="2025-09" db="UniProtKB">
        <authorList>
            <consortium name="Ensembl"/>
        </authorList>
    </citation>
    <scope>IDENTIFICATION</scope>
</reference>
<proteinExistence type="predicted"/>
<keyword evidence="1" id="KW-0677">Repeat</keyword>
<dbReference type="SMART" id="SM00060">
    <property type="entry name" value="FN3"/>
    <property type="match status" value="3"/>
</dbReference>
<dbReference type="PANTHER" id="PTHR14340:SF13">
    <property type="entry name" value="TITIN"/>
    <property type="match status" value="1"/>
</dbReference>